<dbReference type="CDD" id="cd01127">
    <property type="entry name" value="TrwB_TraG_TraD_VirD4"/>
    <property type="match status" value="1"/>
</dbReference>
<dbReference type="AlphaFoldDB" id="A0A8J3I858"/>
<accession>A0A8J3I858</accession>
<dbReference type="EMBL" id="BNJF01000004">
    <property type="protein sequence ID" value="GHO48600.1"/>
    <property type="molecule type" value="Genomic_DNA"/>
</dbReference>
<reference evidence="3" key="1">
    <citation type="submission" date="2020-10" db="EMBL/GenBank/DDBJ databases">
        <title>Taxonomic study of unclassified bacteria belonging to the class Ktedonobacteria.</title>
        <authorList>
            <person name="Yabe S."/>
            <person name="Wang C.M."/>
            <person name="Zheng Y."/>
            <person name="Sakai Y."/>
            <person name="Cavaletti L."/>
            <person name="Monciardini P."/>
            <person name="Donadio S."/>
        </authorList>
    </citation>
    <scope>NUCLEOTIDE SEQUENCE</scope>
    <source>
        <strain evidence="3">SOSP1-1</strain>
    </source>
</reference>
<feature type="transmembrane region" description="Helical" evidence="2">
    <location>
        <begin position="274"/>
        <end position="297"/>
    </location>
</feature>
<keyword evidence="4" id="KW-1185">Reference proteome</keyword>
<dbReference type="InterPro" id="IPR027417">
    <property type="entry name" value="P-loop_NTPase"/>
</dbReference>
<gene>
    <name evidence="3" type="ORF">KSX_67630</name>
</gene>
<dbReference type="Proteomes" id="UP000612362">
    <property type="component" value="Unassembled WGS sequence"/>
</dbReference>
<feature type="compositionally biased region" description="Basic and acidic residues" evidence="1">
    <location>
        <begin position="945"/>
        <end position="965"/>
    </location>
</feature>
<organism evidence="3 4">
    <name type="scientific">Ktedonospora formicarum</name>
    <dbReference type="NCBI Taxonomy" id="2778364"/>
    <lineage>
        <taxon>Bacteria</taxon>
        <taxon>Bacillati</taxon>
        <taxon>Chloroflexota</taxon>
        <taxon>Ktedonobacteria</taxon>
        <taxon>Ktedonobacterales</taxon>
        <taxon>Ktedonobacteraceae</taxon>
        <taxon>Ktedonospora</taxon>
    </lineage>
</organism>
<comment type="caution">
    <text evidence="3">The sequence shown here is derived from an EMBL/GenBank/DDBJ whole genome shotgun (WGS) entry which is preliminary data.</text>
</comment>
<keyword evidence="2" id="KW-0812">Transmembrane</keyword>
<sequence length="965" mass="108742">MMACSTQFQHWFSRLRQHRRRHCLSITPVPHFVARVIPARSTAMADISALETTMQSLLLDHETLALELASMPGEQEEHTQVHFLLRASSQHALDAALRQLQALYPQALFQQLKGEDDPLHLSEGEVVQAVELCSGGAAYEPLRSWQPRGRGTMMPDPLLGLLEAVRVHGKEQRGMRVVSQLTLLPLSPTWSRHYQRLAVEHPLEQEREERRREFLRSRRSVPSTEQLILLGVLVLVLVAWDQLHLQRLLPPWLLEALMALLRGEMPHLTAGQQALLVGGLLGTLMLLLLVARGIVALRDLLGWGTRYYDMRRIAEKINKSACYGRLRLYVIMPSETRSSPHVWTRHAHDQHNRLIAAYRQVQTATVYFVPRRLPRRWARRLLMHGRWQQRGLIFGWPGGTRPGHFLSGAEIATLWHLPAGEQLAEATTSEQRQERSLLVPRVLTHGPGWLLGRSTHAGMTLPVRFPPSELMKHKFVIGRTGKGKSTLFHHLALAHLHTSPFGQPGLCVIEPHGDLVKDLLSLLPPERTEDVILIDLAHQERPVGINPLDATQIASQEEADLVVSHLLTTFKGIWTGAWGPRVENVMRFSLKALIEANRTLVAEDPLDGLSQQYTLLDLTVLLNKQSFRHRLLDQVHDLHVLDWWHQYYERLDTKIQDEITTPVLTKVSAYASSPISRRILGQPVSTINFQQVVLKQQILLVNTASGQVGQDVSSLIGASLLGLFAAALSRQLAQPVHARSPFLVLVDEFRNYPINYSYILSELRKANTFLVLATQSLAQLDALDRLLRPTIFANVDQLFVFTLAGEDAYLLRHELGHLLTPEDVTALPDYTCYARWSLTGKRLPFFSLTLDLPPQGPVEQAERLREAGARRYGVPVTEVDATLETLMARHGTRPQAQNNALLLPTWSQEPEAMPQTGEKDETAAASAHPTPSTEAKPKRMRRRASREAEPPGTGEHRDAPEDHLS</sequence>
<keyword evidence="2" id="KW-1133">Transmembrane helix</keyword>
<dbReference type="RefSeq" id="WP_220197793.1">
    <property type="nucleotide sequence ID" value="NZ_BNJF01000004.1"/>
</dbReference>
<name>A0A8J3I858_9CHLR</name>
<feature type="compositionally biased region" description="Low complexity" evidence="1">
    <location>
        <begin position="923"/>
        <end position="934"/>
    </location>
</feature>
<evidence type="ECO:0000256" key="2">
    <source>
        <dbReference type="SAM" id="Phobius"/>
    </source>
</evidence>
<feature type="region of interest" description="Disordered" evidence="1">
    <location>
        <begin position="911"/>
        <end position="965"/>
    </location>
</feature>
<dbReference type="SUPFAM" id="SSF52540">
    <property type="entry name" value="P-loop containing nucleoside triphosphate hydrolases"/>
    <property type="match status" value="1"/>
</dbReference>
<evidence type="ECO:0000256" key="1">
    <source>
        <dbReference type="SAM" id="MobiDB-lite"/>
    </source>
</evidence>
<evidence type="ECO:0008006" key="5">
    <source>
        <dbReference type="Google" id="ProtNLM"/>
    </source>
</evidence>
<keyword evidence="2" id="KW-0472">Membrane</keyword>
<proteinExistence type="predicted"/>
<protein>
    <recommendedName>
        <fullName evidence="5">Type IV secretion system coupling protein TraD DNA-binding domain-containing protein</fullName>
    </recommendedName>
</protein>
<dbReference type="Gene3D" id="3.40.50.300">
    <property type="entry name" value="P-loop containing nucleotide triphosphate hydrolases"/>
    <property type="match status" value="2"/>
</dbReference>
<evidence type="ECO:0000313" key="4">
    <source>
        <dbReference type="Proteomes" id="UP000612362"/>
    </source>
</evidence>
<evidence type="ECO:0000313" key="3">
    <source>
        <dbReference type="EMBL" id="GHO48600.1"/>
    </source>
</evidence>